<dbReference type="Ensembl" id="ENSCSAVT00000006402.1">
    <property type="protein sequence ID" value="ENSCSAVP00000006322.1"/>
    <property type="gene ID" value="ENSCSAVG00000003789.1"/>
</dbReference>
<name>H2YLX0_CIOSA</name>
<keyword evidence="3" id="KW-1185">Reference proteome</keyword>
<feature type="compositionally biased region" description="Polar residues" evidence="1">
    <location>
        <begin position="46"/>
        <end position="62"/>
    </location>
</feature>
<dbReference type="HOGENOM" id="CLU_1028680_0_0_1"/>
<feature type="compositionally biased region" description="Polar residues" evidence="1">
    <location>
        <begin position="24"/>
        <end position="39"/>
    </location>
</feature>
<reference evidence="2" key="2">
    <citation type="submission" date="2025-08" db="UniProtKB">
        <authorList>
            <consortium name="Ensembl"/>
        </authorList>
    </citation>
    <scope>IDENTIFICATION</scope>
</reference>
<dbReference type="Proteomes" id="UP000007875">
    <property type="component" value="Unassembled WGS sequence"/>
</dbReference>
<reference evidence="3" key="1">
    <citation type="submission" date="2003-08" db="EMBL/GenBank/DDBJ databases">
        <authorList>
            <person name="Birren B."/>
            <person name="Nusbaum C."/>
            <person name="Abebe A."/>
            <person name="Abouelleil A."/>
            <person name="Adekoya E."/>
            <person name="Ait-zahra M."/>
            <person name="Allen N."/>
            <person name="Allen T."/>
            <person name="An P."/>
            <person name="Anderson M."/>
            <person name="Anderson S."/>
            <person name="Arachchi H."/>
            <person name="Armbruster J."/>
            <person name="Bachantsang P."/>
            <person name="Baldwin J."/>
            <person name="Barry A."/>
            <person name="Bayul T."/>
            <person name="Blitshsteyn B."/>
            <person name="Bloom T."/>
            <person name="Blye J."/>
            <person name="Boguslavskiy L."/>
            <person name="Borowsky M."/>
            <person name="Boukhgalter B."/>
            <person name="Brunache A."/>
            <person name="Butler J."/>
            <person name="Calixte N."/>
            <person name="Calvo S."/>
            <person name="Camarata J."/>
            <person name="Campo K."/>
            <person name="Chang J."/>
            <person name="Cheshatsang Y."/>
            <person name="Citroen M."/>
            <person name="Collymore A."/>
            <person name="Considine T."/>
            <person name="Cook A."/>
            <person name="Cooke P."/>
            <person name="Corum B."/>
            <person name="Cuomo C."/>
            <person name="David R."/>
            <person name="Dawoe T."/>
            <person name="Degray S."/>
            <person name="Dodge S."/>
            <person name="Dooley K."/>
            <person name="Dorje P."/>
            <person name="Dorjee K."/>
            <person name="Dorris L."/>
            <person name="Duffey N."/>
            <person name="Dupes A."/>
            <person name="Elkins T."/>
            <person name="Engels R."/>
            <person name="Erickson J."/>
            <person name="Farina A."/>
            <person name="Faro S."/>
            <person name="Ferreira P."/>
            <person name="Fischer H."/>
            <person name="Fitzgerald M."/>
            <person name="Foley K."/>
            <person name="Gage D."/>
            <person name="Galagan J."/>
            <person name="Gearin G."/>
            <person name="Gnerre S."/>
            <person name="Gnirke A."/>
            <person name="Goyette A."/>
            <person name="Graham J."/>
            <person name="Grandbois E."/>
            <person name="Gyaltsen K."/>
            <person name="Hafez N."/>
            <person name="Hagopian D."/>
            <person name="Hagos B."/>
            <person name="Hall J."/>
            <person name="Hatcher B."/>
            <person name="Heller A."/>
            <person name="Higgins H."/>
            <person name="Honan T."/>
            <person name="Horn A."/>
            <person name="Houde N."/>
            <person name="Hughes L."/>
            <person name="Hulme W."/>
            <person name="Husby E."/>
            <person name="Iliev I."/>
            <person name="Jaffe D."/>
            <person name="Jones C."/>
            <person name="Kamal M."/>
            <person name="Kamat A."/>
            <person name="Kamvysselis M."/>
            <person name="Karlsson E."/>
            <person name="Kells C."/>
            <person name="Kieu A."/>
            <person name="Kisner P."/>
            <person name="Kodira C."/>
            <person name="Kulbokas E."/>
            <person name="Labutti K."/>
            <person name="Lama D."/>
            <person name="Landers T."/>
            <person name="Leger J."/>
            <person name="Levine S."/>
            <person name="Lewis D."/>
            <person name="Lewis T."/>
            <person name="Lindblad-toh K."/>
            <person name="Liu X."/>
            <person name="Lokyitsang T."/>
            <person name="Lokyitsang Y."/>
            <person name="Lucien O."/>
            <person name="Lui A."/>
            <person name="Ma L.J."/>
            <person name="Mabbitt R."/>
            <person name="Macdonald J."/>
            <person name="Maclean C."/>
            <person name="Major J."/>
            <person name="Manning J."/>
            <person name="Marabella R."/>
            <person name="Maru K."/>
            <person name="Matthews C."/>
            <person name="Mauceli E."/>
            <person name="Mccarthy M."/>
            <person name="Mcdonough S."/>
            <person name="Mcghee T."/>
            <person name="Meldrim J."/>
            <person name="Meneus L."/>
            <person name="Mesirov J."/>
            <person name="Mihalev A."/>
            <person name="Mihova T."/>
            <person name="Mikkelsen T."/>
            <person name="Mlenga V."/>
            <person name="Moru K."/>
            <person name="Mozes J."/>
            <person name="Mulrain L."/>
            <person name="Munson G."/>
            <person name="Naylor J."/>
            <person name="Newes C."/>
            <person name="Nguyen C."/>
            <person name="Nguyen N."/>
            <person name="Nguyen T."/>
            <person name="Nicol R."/>
            <person name="Nielsen C."/>
            <person name="Nizzari M."/>
            <person name="Norbu C."/>
            <person name="Norbu N."/>
            <person name="O'donnell P."/>
            <person name="Okoawo O."/>
            <person name="O'leary S."/>
            <person name="Omotosho B."/>
            <person name="O'neill K."/>
            <person name="Osman S."/>
            <person name="Parker S."/>
            <person name="Perrin D."/>
            <person name="Phunkhang P."/>
            <person name="Piqani B."/>
            <person name="Purcell S."/>
            <person name="Rachupka T."/>
            <person name="Ramasamy U."/>
            <person name="Rameau R."/>
            <person name="Ray V."/>
            <person name="Raymond C."/>
            <person name="Retta R."/>
            <person name="Richardson S."/>
            <person name="Rise C."/>
            <person name="Rodriguez J."/>
            <person name="Rogers J."/>
            <person name="Rogov P."/>
            <person name="Rutman M."/>
            <person name="Schupbach R."/>
            <person name="Seaman C."/>
            <person name="Settipalli S."/>
            <person name="Sharpe T."/>
            <person name="Sheridan J."/>
            <person name="Sherpa N."/>
            <person name="Shi J."/>
            <person name="Smirnov S."/>
            <person name="Smith C."/>
            <person name="Sougnez C."/>
            <person name="Spencer B."/>
            <person name="Stalker J."/>
            <person name="Stange-thomann N."/>
            <person name="Stavropoulos S."/>
            <person name="Stetson K."/>
            <person name="Stone C."/>
            <person name="Stone S."/>
            <person name="Stubbs M."/>
            <person name="Talamas J."/>
            <person name="Tchuinga P."/>
            <person name="Tenzing P."/>
            <person name="Tesfaye S."/>
            <person name="Theodore J."/>
            <person name="Thoulutsang Y."/>
            <person name="Topham K."/>
            <person name="Towey S."/>
            <person name="Tsamla T."/>
            <person name="Tsomo N."/>
            <person name="Vallee D."/>
            <person name="Vassiliev H."/>
            <person name="Venkataraman V."/>
            <person name="Vinson J."/>
            <person name="Vo A."/>
            <person name="Wade C."/>
            <person name="Wang S."/>
            <person name="Wangchuk T."/>
            <person name="Wangdi T."/>
            <person name="Whittaker C."/>
            <person name="Wilkinson J."/>
            <person name="Wu Y."/>
            <person name="Wyman D."/>
            <person name="Yadav S."/>
            <person name="Yang S."/>
            <person name="Yang X."/>
            <person name="Yeager S."/>
            <person name="Yee E."/>
            <person name="Young G."/>
            <person name="Zainoun J."/>
            <person name="Zembeck L."/>
            <person name="Zimmer A."/>
            <person name="Zody M."/>
            <person name="Lander E."/>
        </authorList>
    </citation>
    <scope>NUCLEOTIDE SEQUENCE [LARGE SCALE GENOMIC DNA]</scope>
</reference>
<organism evidence="2 3">
    <name type="scientific">Ciona savignyi</name>
    <name type="common">Pacific transparent sea squirt</name>
    <dbReference type="NCBI Taxonomy" id="51511"/>
    <lineage>
        <taxon>Eukaryota</taxon>
        <taxon>Metazoa</taxon>
        <taxon>Chordata</taxon>
        <taxon>Tunicata</taxon>
        <taxon>Ascidiacea</taxon>
        <taxon>Phlebobranchia</taxon>
        <taxon>Cionidae</taxon>
        <taxon>Ciona</taxon>
    </lineage>
</organism>
<proteinExistence type="predicted"/>
<accession>H2YLX0</accession>
<dbReference type="AlphaFoldDB" id="H2YLX0"/>
<evidence type="ECO:0000313" key="2">
    <source>
        <dbReference type="Ensembl" id="ENSCSAVP00000006322.1"/>
    </source>
</evidence>
<protein>
    <submittedName>
        <fullName evidence="2">Uncharacterized protein</fullName>
    </submittedName>
</protein>
<dbReference type="GeneTree" id="ENSGT00390000005694"/>
<feature type="region of interest" description="Disordered" evidence="1">
    <location>
        <begin position="154"/>
        <end position="202"/>
    </location>
</feature>
<evidence type="ECO:0000256" key="1">
    <source>
        <dbReference type="SAM" id="MobiDB-lite"/>
    </source>
</evidence>
<sequence>KSERKEEKKVYTGRLRHREKSTNYDESSPDGTVANSNDDATAYVTPDSSHPSENGSSPTDVTYFESESYTKTHSESYDVRATSSKDVTHQSTYDTYRTHEHHLAAADSYRSYHPPMLCYHPSETFHDSYERRPYYNSYPGHWNGYQQYYHANDATSTHRASKPQHRSRKNDRESPETQSDTRCSDTKRTTSSDHKHCGRTETDGRDYARRLSVPSSCRYARKYRNDVSNDVTNSMTYEAKLSLQHLPRDVALVYKPGYSHQPYLHTN</sequence>
<dbReference type="InParanoid" id="H2YLX0"/>
<dbReference type="OMA" id="YHANDAT"/>
<feature type="compositionally biased region" description="Basic and acidic residues" evidence="1">
    <location>
        <begin position="182"/>
        <end position="202"/>
    </location>
</feature>
<feature type="region of interest" description="Disordered" evidence="1">
    <location>
        <begin position="1"/>
        <end position="62"/>
    </location>
</feature>
<reference evidence="2" key="3">
    <citation type="submission" date="2025-09" db="UniProtKB">
        <authorList>
            <consortium name="Ensembl"/>
        </authorList>
    </citation>
    <scope>IDENTIFICATION</scope>
</reference>
<feature type="compositionally biased region" description="Basic residues" evidence="1">
    <location>
        <begin position="159"/>
        <end position="169"/>
    </location>
</feature>
<evidence type="ECO:0000313" key="3">
    <source>
        <dbReference type="Proteomes" id="UP000007875"/>
    </source>
</evidence>
<feature type="compositionally biased region" description="Basic and acidic residues" evidence="1">
    <location>
        <begin position="1"/>
        <end position="10"/>
    </location>
</feature>